<name>M8C729_AEGTA</name>
<proteinExistence type="predicted"/>
<dbReference type="EnsemblPlants" id="EMT29853">
    <property type="protein sequence ID" value="EMT29853"/>
    <property type="gene ID" value="F775_24114"/>
</dbReference>
<evidence type="ECO:0000313" key="1">
    <source>
        <dbReference type="EnsemblPlants" id="EMT29853"/>
    </source>
</evidence>
<dbReference type="AlphaFoldDB" id="M8C729"/>
<sequence>MSASSLASYCPNRSAIGSAALLAAATMDDGNYQIHETRPVEEVSVQLHSPPFIVIETTGIAQNATSPAYSLFTRQCSCALTLPDPSQQAVESLLFELHRAGGGDVHVRWAEHNAGVEVHHAATDDEALLLCPPVIRQLRMRRPSSYTHLIVLMRLAVGWLLLGCSEIFRTLRAYLGLNAAGSMNVMQHRSSPVTNHGDIHPRRFLLLLCEKGNPQHEYTCSNGVPLERPAQLAGLRIRPFPSSAEQSGNFWTTELELKVISALILYIFISMTQADRAFVVMVLEASCMAKVNCDMESSIYLSELGGEETSLVYPRVHGKIEEWV</sequence>
<organism evidence="1">
    <name type="scientific">Aegilops tauschii</name>
    <name type="common">Tausch's goatgrass</name>
    <name type="synonym">Aegilops squarrosa</name>
    <dbReference type="NCBI Taxonomy" id="37682"/>
    <lineage>
        <taxon>Eukaryota</taxon>
        <taxon>Viridiplantae</taxon>
        <taxon>Streptophyta</taxon>
        <taxon>Embryophyta</taxon>
        <taxon>Tracheophyta</taxon>
        <taxon>Spermatophyta</taxon>
        <taxon>Magnoliopsida</taxon>
        <taxon>Liliopsida</taxon>
        <taxon>Poales</taxon>
        <taxon>Poaceae</taxon>
        <taxon>BOP clade</taxon>
        <taxon>Pooideae</taxon>
        <taxon>Triticodae</taxon>
        <taxon>Triticeae</taxon>
        <taxon>Triticinae</taxon>
        <taxon>Aegilops</taxon>
    </lineage>
</organism>
<protein>
    <submittedName>
        <fullName evidence="1">Uncharacterized protein</fullName>
    </submittedName>
</protein>
<accession>M8C729</accession>
<reference evidence="1" key="1">
    <citation type="submission" date="2015-06" db="UniProtKB">
        <authorList>
            <consortium name="EnsemblPlants"/>
        </authorList>
    </citation>
    <scope>IDENTIFICATION</scope>
</reference>